<evidence type="ECO:0000256" key="3">
    <source>
        <dbReference type="ARBA" id="ARBA00022801"/>
    </source>
</evidence>
<dbReference type="RefSeq" id="WP_089733610.1">
    <property type="nucleotide sequence ID" value="NZ_FNIA01000010.1"/>
</dbReference>
<dbReference type="GO" id="GO:0046872">
    <property type="term" value="F:metal ion binding"/>
    <property type="evidence" value="ECO:0007669"/>
    <property type="project" value="UniProtKB-KW"/>
</dbReference>
<keyword evidence="4" id="KW-0862">Zinc</keyword>
<dbReference type="GO" id="GO:0016811">
    <property type="term" value="F:hydrolase activity, acting on carbon-nitrogen (but not peptide) bonds, in linear amides"/>
    <property type="evidence" value="ECO:0007669"/>
    <property type="project" value="TreeGrafter"/>
</dbReference>
<dbReference type="OrthoDB" id="46121at2157"/>
<sequence length="240" mass="24966">MQLTDVAWTDVRDADADVAFLPVGSTEQHGPHAPLGTDAMSAAEIAARAAAAADFDPLVAPVVPVGIAEEHRQFDGTLWVSEDTFRAYVRETVESLAHHGVDYVVVVNGHGGNTAAVREVCARVTRDGTTDAVPFTWFDTVDGDLLDGLGHGGPVETSVVAAIDSGLVHPDRYDAAAAGAGDGFGDWVAGVNVAYDFSEFAEGGNVGDPSAASPERGEAVLDDAAEKLLALVDGLRERSR</sequence>
<evidence type="ECO:0000256" key="2">
    <source>
        <dbReference type="ARBA" id="ARBA00022723"/>
    </source>
</evidence>
<protein>
    <submittedName>
        <fullName evidence="5">Creatinine amidohydrolase</fullName>
    </submittedName>
</protein>
<dbReference type="Proteomes" id="UP000199370">
    <property type="component" value="Unassembled WGS sequence"/>
</dbReference>
<dbReference type="GO" id="GO:0009231">
    <property type="term" value="P:riboflavin biosynthetic process"/>
    <property type="evidence" value="ECO:0007669"/>
    <property type="project" value="TreeGrafter"/>
</dbReference>
<proteinExistence type="predicted"/>
<gene>
    <name evidence="5" type="ORF">SAMN05192554_11055</name>
</gene>
<dbReference type="Pfam" id="PF02633">
    <property type="entry name" value="Creatininase"/>
    <property type="match status" value="1"/>
</dbReference>
<comment type="cofactor">
    <cofactor evidence="1">
        <name>Zn(2+)</name>
        <dbReference type="ChEBI" id="CHEBI:29105"/>
    </cofactor>
</comment>
<dbReference type="SUPFAM" id="SSF102215">
    <property type="entry name" value="Creatininase"/>
    <property type="match status" value="1"/>
</dbReference>
<dbReference type="PANTHER" id="PTHR35005:SF1">
    <property type="entry name" value="2-AMINO-5-FORMYLAMINO-6-RIBOSYLAMINOPYRIMIDIN-4(3H)-ONE 5'-MONOPHOSPHATE DEFORMYLASE"/>
    <property type="match status" value="1"/>
</dbReference>
<accession>A0A1G9XD26</accession>
<evidence type="ECO:0000313" key="5">
    <source>
        <dbReference type="EMBL" id="SDM94660.1"/>
    </source>
</evidence>
<dbReference type="STRING" id="996166.SAMN05192554_11055"/>
<evidence type="ECO:0000313" key="6">
    <source>
        <dbReference type="Proteomes" id="UP000199370"/>
    </source>
</evidence>
<dbReference type="Gene3D" id="3.40.50.10310">
    <property type="entry name" value="Creatininase"/>
    <property type="match status" value="1"/>
</dbReference>
<dbReference type="InterPro" id="IPR003785">
    <property type="entry name" value="Creatininase/forma_Hydrolase"/>
</dbReference>
<dbReference type="AlphaFoldDB" id="A0A1G9XD26"/>
<keyword evidence="2" id="KW-0479">Metal-binding</keyword>
<evidence type="ECO:0000256" key="1">
    <source>
        <dbReference type="ARBA" id="ARBA00001947"/>
    </source>
</evidence>
<reference evidence="6" key="1">
    <citation type="submission" date="2016-10" db="EMBL/GenBank/DDBJ databases">
        <authorList>
            <person name="Varghese N."/>
            <person name="Submissions S."/>
        </authorList>
    </citation>
    <scope>NUCLEOTIDE SEQUENCE [LARGE SCALE GENOMIC DNA]</scope>
    <source>
        <strain evidence="6">EB21,IBRC-M 10013,KCTC 4048</strain>
    </source>
</reference>
<keyword evidence="6" id="KW-1185">Reference proteome</keyword>
<dbReference type="InterPro" id="IPR024087">
    <property type="entry name" value="Creatininase-like_sf"/>
</dbReference>
<name>A0A1G9XD26_9EURY</name>
<dbReference type="EMBL" id="FNIA01000010">
    <property type="protein sequence ID" value="SDM94660.1"/>
    <property type="molecule type" value="Genomic_DNA"/>
</dbReference>
<keyword evidence="3 5" id="KW-0378">Hydrolase</keyword>
<evidence type="ECO:0000256" key="4">
    <source>
        <dbReference type="ARBA" id="ARBA00022833"/>
    </source>
</evidence>
<organism evidence="5 6">
    <name type="scientific">Haloarchaeobius iranensis</name>
    <dbReference type="NCBI Taxonomy" id="996166"/>
    <lineage>
        <taxon>Archaea</taxon>
        <taxon>Methanobacteriati</taxon>
        <taxon>Methanobacteriota</taxon>
        <taxon>Stenosarchaea group</taxon>
        <taxon>Halobacteria</taxon>
        <taxon>Halobacteriales</taxon>
        <taxon>Halorubellaceae</taxon>
        <taxon>Haloarchaeobius</taxon>
    </lineage>
</organism>
<dbReference type="PANTHER" id="PTHR35005">
    <property type="entry name" value="3-DEHYDRO-SCYLLO-INOSOSE HYDROLASE"/>
    <property type="match status" value="1"/>
</dbReference>